<organism evidence="2 3">
    <name type="scientific">Xanthomonas nasturtii</name>
    <dbReference type="NCBI Taxonomy" id="1843581"/>
    <lineage>
        <taxon>Bacteria</taxon>
        <taxon>Pseudomonadati</taxon>
        <taxon>Pseudomonadota</taxon>
        <taxon>Gammaproteobacteria</taxon>
        <taxon>Lysobacterales</taxon>
        <taxon>Lysobacteraceae</taxon>
        <taxon>Xanthomonas</taxon>
    </lineage>
</organism>
<dbReference type="AlphaFoldDB" id="A0A3E1KI53"/>
<evidence type="ECO:0000313" key="2">
    <source>
        <dbReference type="EMBL" id="RFF38313.1"/>
    </source>
</evidence>
<protein>
    <submittedName>
        <fullName evidence="2">Uncharacterized protein</fullName>
    </submittedName>
</protein>
<dbReference type="EMBL" id="QUZM01000024">
    <property type="protein sequence ID" value="RFF38313.1"/>
    <property type="molecule type" value="Genomic_DNA"/>
</dbReference>
<evidence type="ECO:0000256" key="1">
    <source>
        <dbReference type="SAM" id="MobiDB-lite"/>
    </source>
</evidence>
<reference evidence="2 3" key="1">
    <citation type="submission" date="2018-08" db="EMBL/GenBank/DDBJ databases">
        <title>Genome sequencing of X. nasturtii WHRI 8984.</title>
        <authorList>
            <person name="Studholme D.J."/>
            <person name="Mchugh J."/>
            <person name="Vicente J."/>
        </authorList>
    </citation>
    <scope>NUCLEOTIDE SEQUENCE [LARGE SCALE GENOMIC DNA]</scope>
    <source>
        <strain evidence="2 3">WHRI 8984</strain>
    </source>
</reference>
<gene>
    <name evidence="2" type="ORF">DZD52_12945</name>
</gene>
<accession>A0A3E1KI53</accession>
<feature type="region of interest" description="Disordered" evidence="1">
    <location>
        <begin position="1"/>
        <end position="51"/>
    </location>
</feature>
<evidence type="ECO:0000313" key="3">
    <source>
        <dbReference type="Proteomes" id="UP000259570"/>
    </source>
</evidence>
<proteinExistence type="predicted"/>
<name>A0A3E1KI53_9XANT</name>
<comment type="caution">
    <text evidence="2">The sequence shown here is derived from an EMBL/GenBank/DDBJ whole genome shotgun (WGS) entry which is preliminary data.</text>
</comment>
<dbReference type="Proteomes" id="UP000259570">
    <property type="component" value="Unassembled WGS sequence"/>
</dbReference>
<sequence>MVGHGRLRRSGSPDCTQLAPRPLPRCRQAHGVPAVSRPRDRPPALRKRVSPPCDRCRCRERFRDVGGEAQTD</sequence>